<evidence type="ECO:0000256" key="2">
    <source>
        <dbReference type="ARBA" id="ARBA00022559"/>
    </source>
</evidence>
<evidence type="ECO:0000256" key="5">
    <source>
        <dbReference type="RuleBase" id="RU000499"/>
    </source>
</evidence>
<dbReference type="OrthoDB" id="446890at2759"/>
<dbReference type="GO" id="GO:0004601">
    <property type="term" value="F:peroxidase activity"/>
    <property type="evidence" value="ECO:0007669"/>
    <property type="project" value="UniProtKB-KW"/>
</dbReference>
<evidence type="ECO:0000256" key="3">
    <source>
        <dbReference type="ARBA" id="ARBA00023002"/>
    </source>
</evidence>
<comment type="similarity">
    <text evidence="1 5">Belongs to the glutathione peroxidase family.</text>
</comment>
<evidence type="ECO:0000313" key="6">
    <source>
        <dbReference type="EMBL" id="OAG31567.1"/>
    </source>
</evidence>
<protein>
    <recommendedName>
        <fullName evidence="5">Glutathione peroxidase</fullName>
    </recommendedName>
</protein>
<dbReference type="SUPFAM" id="SSF52833">
    <property type="entry name" value="Thioredoxin-like"/>
    <property type="match status" value="1"/>
</dbReference>
<dbReference type="PANTHER" id="PTHR11592:SF78">
    <property type="entry name" value="GLUTATHIONE PEROXIDASE"/>
    <property type="match status" value="1"/>
</dbReference>
<feature type="active site" evidence="4">
    <location>
        <position position="41"/>
    </location>
</feature>
<dbReference type="Gene3D" id="3.40.30.10">
    <property type="entry name" value="Glutaredoxin"/>
    <property type="match status" value="1"/>
</dbReference>
<dbReference type="PIRSF" id="PIRSF000303">
    <property type="entry name" value="Glutathion_perox"/>
    <property type="match status" value="1"/>
</dbReference>
<dbReference type="PANTHER" id="PTHR11592">
    <property type="entry name" value="GLUTATHIONE PEROXIDASE"/>
    <property type="match status" value="1"/>
</dbReference>
<evidence type="ECO:0000313" key="7">
    <source>
        <dbReference type="Proteomes" id="UP000185944"/>
    </source>
</evidence>
<dbReference type="InterPro" id="IPR036249">
    <property type="entry name" value="Thioredoxin-like_sf"/>
</dbReference>
<evidence type="ECO:0000256" key="1">
    <source>
        <dbReference type="ARBA" id="ARBA00006926"/>
    </source>
</evidence>
<dbReference type="GeneID" id="93646392"/>
<keyword evidence="3 5" id="KW-0560">Oxidoreductase</keyword>
<dbReference type="EMBL" id="LTDL01000014">
    <property type="protein sequence ID" value="OAG31567.1"/>
    <property type="molecule type" value="Genomic_DNA"/>
</dbReference>
<dbReference type="STRING" id="1805483.A0A177EI01"/>
<comment type="caution">
    <text evidence="6">The sequence shown here is derived from an EMBL/GenBank/DDBJ whole genome shotgun (WGS) entry which is preliminary data.</text>
</comment>
<dbReference type="GO" id="GO:0006979">
    <property type="term" value="P:response to oxidative stress"/>
    <property type="evidence" value="ECO:0007669"/>
    <property type="project" value="InterPro"/>
</dbReference>
<dbReference type="AlphaFoldDB" id="A0A177EI01"/>
<dbReference type="RefSeq" id="XP_067545168.1">
    <property type="nucleotide sequence ID" value="XM_067687460.1"/>
</dbReference>
<keyword evidence="2 5" id="KW-0575">Peroxidase</keyword>
<dbReference type="VEuPathDB" id="MicrosporidiaDB:NEDG_00042"/>
<evidence type="ECO:0000256" key="4">
    <source>
        <dbReference type="PIRSR" id="PIRSR000303-1"/>
    </source>
</evidence>
<dbReference type="PRINTS" id="PR01011">
    <property type="entry name" value="GLUTPROXDASE"/>
</dbReference>
<reference evidence="6 7" key="1">
    <citation type="submission" date="2016-02" db="EMBL/GenBank/DDBJ databases">
        <title>Discovery of a natural microsporidian pathogen with a broad tissue tropism in Caenorhabditis elegans.</title>
        <authorList>
            <person name="Luallen R.J."/>
            <person name="Reinke A.W."/>
            <person name="Tong L."/>
            <person name="Botts M.R."/>
            <person name="Felix M.-A."/>
            <person name="Troemel E.R."/>
        </authorList>
    </citation>
    <scope>NUCLEOTIDE SEQUENCE [LARGE SCALE GENOMIC DNA]</scope>
    <source>
        <strain evidence="6 7">JUm2807</strain>
    </source>
</reference>
<gene>
    <name evidence="6" type="ORF">NEDG_00042</name>
</gene>
<sequence length="176" mass="19440">METNAPSSFDDFADTSITGETIDFSRYRGKVCLAVNTASNCKLAPKNFELLRTLAQKHPNIEALLFPSQINSFIDQEHGGSEETIARLKEERVFATSTVFAKRNANNGVDVLGWLANKARGILGTTSLKWNFTKFLISGNGQKVTRFSPTDTYQEMKATIAEYESEIAQVQPPASP</sequence>
<keyword evidence="7" id="KW-1185">Reference proteome</keyword>
<name>A0A177EI01_9MICR</name>
<dbReference type="Pfam" id="PF00255">
    <property type="entry name" value="GSHPx"/>
    <property type="match status" value="1"/>
</dbReference>
<accession>A0A177EI01</accession>
<organism evidence="6 7">
    <name type="scientific">Nematocida displodere</name>
    <dbReference type="NCBI Taxonomy" id="1805483"/>
    <lineage>
        <taxon>Eukaryota</taxon>
        <taxon>Fungi</taxon>
        <taxon>Fungi incertae sedis</taxon>
        <taxon>Microsporidia</taxon>
        <taxon>Nematocida</taxon>
    </lineage>
</organism>
<proteinExistence type="inferred from homology"/>
<dbReference type="InterPro" id="IPR000889">
    <property type="entry name" value="Glutathione_peroxidase"/>
</dbReference>
<dbReference type="PROSITE" id="PS51355">
    <property type="entry name" value="GLUTATHIONE_PEROXID_3"/>
    <property type="match status" value="1"/>
</dbReference>
<dbReference type="Proteomes" id="UP000185944">
    <property type="component" value="Unassembled WGS sequence"/>
</dbReference>